<comment type="caution">
    <text evidence="1">The sequence shown here is derived from an EMBL/GenBank/DDBJ whole genome shotgun (WGS) entry which is preliminary data.</text>
</comment>
<accession>A0A8K0P1N3</accession>
<dbReference type="InterPro" id="IPR036397">
    <property type="entry name" value="RNaseH_sf"/>
</dbReference>
<dbReference type="Proteomes" id="UP000792457">
    <property type="component" value="Unassembled WGS sequence"/>
</dbReference>
<evidence type="ECO:0000313" key="1">
    <source>
        <dbReference type="EMBL" id="KAG8230241.1"/>
    </source>
</evidence>
<name>A0A8K0P1N3_LADFU</name>
<dbReference type="Gene3D" id="3.30.420.10">
    <property type="entry name" value="Ribonuclease H-like superfamily/Ribonuclease H"/>
    <property type="match status" value="1"/>
</dbReference>
<proteinExistence type="predicted"/>
<reference evidence="1" key="1">
    <citation type="submission" date="2013-04" db="EMBL/GenBank/DDBJ databases">
        <authorList>
            <person name="Qu J."/>
            <person name="Murali S.C."/>
            <person name="Bandaranaike D."/>
            <person name="Bellair M."/>
            <person name="Blankenburg K."/>
            <person name="Chao H."/>
            <person name="Dinh H."/>
            <person name="Doddapaneni H."/>
            <person name="Downs B."/>
            <person name="Dugan-Rocha S."/>
            <person name="Elkadiri S."/>
            <person name="Gnanaolivu R.D."/>
            <person name="Hernandez B."/>
            <person name="Javaid M."/>
            <person name="Jayaseelan J.C."/>
            <person name="Lee S."/>
            <person name="Li M."/>
            <person name="Ming W."/>
            <person name="Munidasa M."/>
            <person name="Muniz J."/>
            <person name="Nguyen L."/>
            <person name="Ongeri F."/>
            <person name="Osuji N."/>
            <person name="Pu L.-L."/>
            <person name="Puazo M."/>
            <person name="Qu C."/>
            <person name="Quiroz J."/>
            <person name="Raj R."/>
            <person name="Weissenberger G."/>
            <person name="Xin Y."/>
            <person name="Zou X."/>
            <person name="Han Y."/>
            <person name="Richards S."/>
            <person name="Worley K."/>
            <person name="Muzny D."/>
            <person name="Gibbs R."/>
        </authorList>
    </citation>
    <scope>NUCLEOTIDE SEQUENCE</scope>
    <source>
        <strain evidence="1">Sampled in the wild</strain>
    </source>
</reference>
<evidence type="ECO:0000313" key="2">
    <source>
        <dbReference type="Proteomes" id="UP000792457"/>
    </source>
</evidence>
<gene>
    <name evidence="1" type="ORF">J437_LFUL010869</name>
</gene>
<keyword evidence="2" id="KW-1185">Reference proteome</keyword>
<protein>
    <submittedName>
        <fullName evidence="1">Uncharacterized protein</fullName>
    </submittedName>
</protein>
<dbReference type="EMBL" id="KZ308472">
    <property type="protein sequence ID" value="KAG8230241.1"/>
    <property type="molecule type" value="Genomic_DNA"/>
</dbReference>
<dbReference type="GO" id="GO:0003676">
    <property type="term" value="F:nucleic acid binding"/>
    <property type="evidence" value="ECO:0007669"/>
    <property type="project" value="InterPro"/>
</dbReference>
<organism evidence="1 2">
    <name type="scientific">Ladona fulva</name>
    <name type="common">Scarce chaser dragonfly</name>
    <name type="synonym">Libellula fulva</name>
    <dbReference type="NCBI Taxonomy" id="123851"/>
    <lineage>
        <taxon>Eukaryota</taxon>
        <taxon>Metazoa</taxon>
        <taxon>Ecdysozoa</taxon>
        <taxon>Arthropoda</taxon>
        <taxon>Hexapoda</taxon>
        <taxon>Insecta</taxon>
        <taxon>Pterygota</taxon>
        <taxon>Palaeoptera</taxon>
        <taxon>Odonata</taxon>
        <taxon>Epiprocta</taxon>
        <taxon>Anisoptera</taxon>
        <taxon>Libelluloidea</taxon>
        <taxon>Libellulidae</taxon>
        <taxon>Ladona</taxon>
    </lineage>
</organism>
<reference evidence="1" key="2">
    <citation type="submission" date="2017-10" db="EMBL/GenBank/DDBJ databases">
        <title>Ladona fulva Genome sequencing and assembly.</title>
        <authorList>
            <person name="Murali S."/>
            <person name="Richards S."/>
            <person name="Bandaranaike D."/>
            <person name="Bellair M."/>
            <person name="Blankenburg K."/>
            <person name="Chao H."/>
            <person name="Dinh H."/>
            <person name="Doddapaneni H."/>
            <person name="Dugan-Rocha S."/>
            <person name="Elkadiri S."/>
            <person name="Gnanaolivu R."/>
            <person name="Hernandez B."/>
            <person name="Skinner E."/>
            <person name="Javaid M."/>
            <person name="Lee S."/>
            <person name="Li M."/>
            <person name="Ming W."/>
            <person name="Munidasa M."/>
            <person name="Muniz J."/>
            <person name="Nguyen L."/>
            <person name="Hughes D."/>
            <person name="Osuji N."/>
            <person name="Pu L.-L."/>
            <person name="Puazo M."/>
            <person name="Qu C."/>
            <person name="Quiroz J."/>
            <person name="Raj R."/>
            <person name="Weissenberger G."/>
            <person name="Xin Y."/>
            <person name="Zou X."/>
            <person name="Han Y."/>
            <person name="Worley K."/>
            <person name="Muzny D."/>
            <person name="Gibbs R."/>
        </authorList>
    </citation>
    <scope>NUCLEOTIDE SEQUENCE</scope>
    <source>
        <strain evidence="1">Sampled in the wild</strain>
    </source>
</reference>
<sequence length="91" mass="10589">MAACLSHLQQYHKEEYAFLSRIVTGEETWCHHHHHGFREQMAKPTVETPQFSPTKEIQSCPYEFQGPLLVEFLKRGATTNAKLYADTLRKL</sequence>
<dbReference type="AlphaFoldDB" id="A0A8K0P1N3"/>